<dbReference type="Pfam" id="PF10651">
    <property type="entry name" value="BppU_N"/>
    <property type="match status" value="1"/>
</dbReference>
<organism evidence="3 4">
    <name type="scientific">Listeria fleischmannii FSL S10-1203</name>
    <dbReference type="NCBI Taxonomy" id="1265822"/>
    <lineage>
        <taxon>Bacteria</taxon>
        <taxon>Bacillati</taxon>
        <taxon>Bacillota</taxon>
        <taxon>Bacilli</taxon>
        <taxon>Bacillales</taxon>
        <taxon>Listeriaceae</taxon>
        <taxon>Listeria</taxon>
    </lineage>
</organism>
<dbReference type="Proteomes" id="UP000019241">
    <property type="component" value="Unassembled WGS sequence"/>
</dbReference>
<name>W7DNN9_9LIST</name>
<protein>
    <recommendedName>
        <fullName evidence="2">BppU N-terminal domain-containing protein</fullName>
    </recommendedName>
</protein>
<evidence type="ECO:0000256" key="1">
    <source>
        <dbReference type="SAM" id="Coils"/>
    </source>
</evidence>
<dbReference type="EMBL" id="AODM01000016">
    <property type="protein sequence ID" value="EUJ59565.1"/>
    <property type="molecule type" value="Genomic_DNA"/>
</dbReference>
<evidence type="ECO:0000259" key="2">
    <source>
        <dbReference type="Pfam" id="PF10651"/>
    </source>
</evidence>
<feature type="coiled-coil region" evidence="1">
    <location>
        <begin position="137"/>
        <end position="175"/>
    </location>
</feature>
<evidence type="ECO:0000313" key="4">
    <source>
        <dbReference type="Proteomes" id="UP000019241"/>
    </source>
</evidence>
<evidence type="ECO:0000313" key="3">
    <source>
        <dbReference type="EMBL" id="EUJ59565.1"/>
    </source>
</evidence>
<dbReference type="RefSeq" id="WP_052006723.1">
    <property type="nucleotide sequence ID" value="NZ_AODM01000016.1"/>
</dbReference>
<keyword evidence="1" id="KW-0175">Coiled coil</keyword>
<feature type="domain" description="BppU N-terminal" evidence="2">
    <location>
        <begin position="8"/>
        <end position="147"/>
    </location>
</feature>
<sequence>MTHYKKAQADLNISTERTLPIDLKATFSTQDINSALLIFTLKKDGENYPLSDDMTAVLYLIGNQLHVKKEMEINSLNSEVYYLLTPEEIKHAGKVDGELYIYLNNEESQSLSAHKFKFNIERALMDQDIEVSENVYIEDFESVKKEYELLFANLKTELEAKISDLHTSSEQLQADAQVLKQQFDALNPEQFARKDGGVFTKSLTLNNYDVYTKEKPVQEYVLTDSGGKLLLKSSIDFNNLDAYLTTSYSGYVTTSTNVPFGLNGNGYFELKMRSSGYGVATYQPHNSNIILMNRREGDTKGWQGWEKTPIDTAQVQPIVDKALDDAKAYTDSRLVPSTIWSGALTMQAADTITLSLPLSKCTAWVIYWSGSVNGTAVNENWTTQTVTRETFGGHNHTTMVEGENVQKIITISDTTITGADANNSGANGLVFLRKVVALR</sequence>
<proteinExistence type="predicted"/>
<dbReference type="PATRIC" id="fig|1265822.4.peg.1154"/>
<comment type="caution">
    <text evidence="3">The sequence shown here is derived from an EMBL/GenBank/DDBJ whole genome shotgun (WGS) entry which is preliminary data.</text>
</comment>
<dbReference type="Gene3D" id="2.60.40.3350">
    <property type="match status" value="1"/>
</dbReference>
<accession>W7DNN9</accession>
<gene>
    <name evidence="3" type="ORF">MCOL2_05675</name>
</gene>
<dbReference type="InterPro" id="IPR018913">
    <property type="entry name" value="BppU_N"/>
</dbReference>
<reference evidence="3 4" key="1">
    <citation type="submission" date="2012-12" db="EMBL/GenBank/DDBJ databases">
        <title>Novel taxa of Listeriaceae from agricultural environments in the United States.</title>
        <authorList>
            <person name="den Bakker H.C."/>
            <person name="Allred A."/>
            <person name="Warchocki S."/>
            <person name="Wright E.M."/>
            <person name="Burrell A."/>
            <person name="Nightingale K.K."/>
            <person name="Kephart D."/>
            <person name="Wiedmann M."/>
        </authorList>
    </citation>
    <scope>NUCLEOTIDE SEQUENCE [LARGE SCALE GENOMIC DNA]</scope>
    <source>
        <strain evidence="3 4">FSL S10-1203</strain>
    </source>
</reference>
<dbReference type="AlphaFoldDB" id="W7DNN9"/>